<dbReference type="SUPFAM" id="SSF50475">
    <property type="entry name" value="FMN-binding split barrel"/>
    <property type="match status" value="1"/>
</dbReference>
<dbReference type="InterPro" id="IPR024029">
    <property type="entry name" value="Pyridox_Oxase_FMN-dep"/>
</dbReference>
<evidence type="ECO:0000313" key="2">
    <source>
        <dbReference type="EMBL" id="SIS90023.1"/>
    </source>
</evidence>
<dbReference type="InterPro" id="IPR012349">
    <property type="entry name" value="Split_barrel_FMN-bd"/>
</dbReference>
<dbReference type="OrthoDB" id="9796486at2"/>
<reference evidence="3" key="1">
    <citation type="submission" date="2017-01" db="EMBL/GenBank/DDBJ databases">
        <authorList>
            <person name="Varghese N."/>
            <person name="Submissions S."/>
        </authorList>
    </citation>
    <scope>NUCLEOTIDE SEQUENCE [LARGE SCALE GENOMIC DNA]</scope>
    <source>
        <strain evidence="3">DSM 22306</strain>
    </source>
</reference>
<name>A0A1N7MV74_9GAMM</name>
<evidence type="ECO:0000259" key="1">
    <source>
        <dbReference type="Pfam" id="PF01243"/>
    </source>
</evidence>
<dbReference type="InterPro" id="IPR011576">
    <property type="entry name" value="Pyridox_Oxase_N"/>
</dbReference>
<dbReference type="Proteomes" id="UP000185999">
    <property type="component" value="Unassembled WGS sequence"/>
</dbReference>
<protein>
    <recommendedName>
        <fullName evidence="1">Pyridoxamine 5'-phosphate oxidase N-terminal domain-containing protein</fullName>
    </recommendedName>
</protein>
<dbReference type="EMBL" id="FTOE01000007">
    <property type="protein sequence ID" value="SIS90023.1"/>
    <property type="molecule type" value="Genomic_DNA"/>
</dbReference>
<dbReference type="AlphaFoldDB" id="A0A1N7MV74"/>
<evidence type="ECO:0000313" key="3">
    <source>
        <dbReference type="Proteomes" id="UP000185999"/>
    </source>
</evidence>
<dbReference type="Pfam" id="PF01243">
    <property type="entry name" value="PNPOx_N"/>
    <property type="match status" value="1"/>
</dbReference>
<sequence length="204" mass="22311">MYELTSQGDIRAAIGEPNPLTRKKIYNHLNARMQAFIRTSPLAMLATVDESGFPTISPKGDKAGFIQVKDDKTLLLPELKGNKLAFSLTNIVNSNNKVGLIFLRPGTTETLRVHGTCRLFKGNDICTSVAGSTQQALLVLEIAVSNAYFHCGKALLRSKAWNAESHQTPITVSFGKEIAENTSSTEELIQEIDAGVQSRYITDL</sequence>
<accession>A0A1N7MV74</accession>
<dbReference type="PANTHER" id="PTHR42815:SF2">
    <property type="entry name" value="FAD-BINDING, PUTATIVE (AFU_ORTHOLOGUE AFUA_6G07600)-RELATED"/>
    <property type="match status" value="1"/>
</dbReference>
<dbReference type="PANTHER" id="PTHR42815">
    <property type="entry name" value="FAD-BINDING, PUTATIVE (AFU_ORTHOLOGUE AFUA_6G07600)-RELATED"/>
    <property type="match status" value="1"/>
</dbReference>
<dbReference type="RefSeq" id="WP_054340730.1">
    <property type="nucleotide sequence ID" value="NZ_FTOE01000007.1"/>
</dbReference>
<feature type="domain" description="Pyridoxamine 5'-phosphate oxidase N-terminal" evidence="1">
    <location>
        <begin position="31"/>
        <end position="151"/>
    </location>
</feature>
<dbReference type="STRING" id="619304.SAMN05421760_10744"/>
<keyword evidence="3" id="KW-1185">Reference proteome</keyword>
<dbReference type="NCBIfam" id="TIGR04025">
    <property type="entry name" value="PPOX_FMN_DR2398"/>
    <property type="match status" value="1"/>
</dbReference>
<gene>
    <name evidence="2" type="ORF">SAMN05421760_10744</name>
</gene>
<dbReference type="Gene3D" id="2.30.110.10">
    <property type="entry name" value="Electron Transport, Fmn-binding Protein, Chain A"/>
    <property type="match status" value="1"/>
</dbReference>
<proteinExistence type="predicted"/>
<organism evidence="2 3">
    <name type="scientific">Neptunomonas antarctica</name>
    <dbReference type="NCBI Taxonomy" id="619304"/>
    <lineage>
        <taxon>Bacteria</taxon>
        <taxon>Pseudomonadati</taxon>
        <taxon>Pseudomonadota</taxon>
        <taxon>Gammaproteobacteria</taxon>
        <taxon>Oceanospirillales</taxon>
        <taxon>Oceanospirillaceae</taxon>
        <taxon>Neptunomonas</taxon>
    </lineage>
</organism>